<reference evidence="3" key="1">
    <citation type="submission" date="2017-05" db="EMBL/GenBank/DDBJ databases">
        <title>Streptomyces olivochromogenes NBRC 3561 whole genome shotgun sequence.</title>
        <authorList>
            <person name="Dohra H."/>
            <person name="Kodani S."/>
        </authorList>
    </citation>
    <scope>NUCLEOTIDE SEQUENCE [LARGE SCALE GENOMIC DNA]</scope>
    <source>
        <strain evidence="3">NBRC 3561</strain>
    </source>
</reference>
<evidence type="ECO:0000313" key="3">
    <source>
        <dbReference type="Proteomes" id="UP000217446"/>
    </source>
</evidence>
<organism evidence="2 3">
    <name type="scientific">Streptomyces olivochromogenes</name>
    <dbReference type="NCBI Taxonomy" id="1963"/>
    <lineage>
        <taxon>Bacteria</taxon>
        <taxon>Bacillati</taxon>
        <taxon>Actinomycetota</taxon>
        <taxon>Actinomycetes</taxon>
        <taxon>Kitasatosporales</taxon>
        <taxon>Streptomycetaceae</taxon>
        <taxon>Streptomyces</taxon>
    </lineage>
</organism>
<gene>
    <name evidence="2" type="ORF">SO3561_00883</name>
</gene>
<feature type="region of interest" description="Disordered" evidence="1">
    <location>
        <begin position="1"/>
        <end position="27"/>
    </location>
</feature>
<feature type="region of interest" description="Disordered" evidence="1">
    <location>
        <begin position="83"/>
        <end position="134"/>
    </location>
</feature>
<dbReference type="Proteomes" id="UP000217446">
    <property type="component" value="Unassembled WGS sequence"/>
</dbReference>
<sequence>MSLEQHRASGPVDDTGDEVPEPSDEERAAWARVRCSATGMRHHEARSALATARKAARGGSPTGRDAVVARAEAEEWERVTGTLADHAGPYDPADDPFVQGEQDARDSRALLALHAPASPPAPDAPRAETLPHQR</sequence>
<dbReference type="RefSeq" id="WP_067360435.1">
    <property type="nucleotide sequence ID" value="NZ_BDQI01000001.1"/>
</dbReference>
<evidence type="ECO:0000256" key="1">
    <source>
        <dbReference type="SAM" id="MobiDB-lite"/>
    </source>
</evidence>
<protein>
    <submittedName>
        <fullName evidence="2">Uncharacterized protein</fullName>
    </submittedName>
</protein>
<evidence type="ECO:0000313" key="2">
    <source>
        <dbReference type="EMBL" id="GAX49394.1"/>
    </source>
</evidence>
<feature type="compositionally biased region" description="Basic and acidic residues" evidence="1">
    <location>
        <begin position="125"/>
        <end position="134"/>
    </location>
</feature>
<comment type="caution">
    <text evidence="2">The sequence shown here is derived from an EMBL/GenBank/DDBJ whole genome shotgun (WGS) entry which is preliminary data.</text>
</comment>
<name>A0A250V5N0_STROL</name>
<feature type="region of interest" description="Disordered" evidence="1">
    <location>
        <begin position="39"/>
        <end position="65"/>
    </location>
</feature>
<keyword evidence="3" id="KW-1185">Reference proteome</keyword>
<dbReference type="EMBL" id="BDQI01000001">
    <property type="protein sequence ID" value="GAX49394.1"/>
    <property type="molecule type" value="Genomic_DNA"/>
</dbReference>
<feature type="compositionally biased region" description="Acidic residues" evidence="1">
    <location>
        <begin position="14"/>
        <end position="24"/>
    </location>
</feature>
<accession>A0A250V5N0</accession>
<dbReference type="AlphaFoldDB" id="A0A250V5N0"/>
<proteinExistence type="predicted"/>